<dbReference type="Proteomes" id="UP001163823">
    <property type="component" value="Chromosome 7"/>
</dbReference>
<comment type="caution">
    <text evidence="2">The sequence shown here is derived from an EMBL/GenBank/DDBJ whole genome shotgun (WGS) entry which is preliminary data.</text>
</comment>
<accession>A0AAD7LS66</accession>
<evidence type="ECO:0000256" key="1">
    <source>
        <dbReference type="SAM" id="Phobius"/>
    </source>
</evidence>
<keyword evidence="1" id="KW-0472">Membrane</keyword>
<evidence type="ECO:0000313" key="2">
    <source>
        <dbReference type="EMBL" id="KAJ7963263.1"/>
    </source>
</evidence>
<reference evidence="2" key="1">
    <citation type="journal article" date="2023" name="Science">
        <title>Elucidation of the pathway for biosynthesis of saponin adjuvants from the soapbark tree.</title>
        <authorList>
            <person name="Reed J."/>
            <person name="Orme A."/>
            <person name="El-Demerdash A."/>
            <person name="Owen C."/>
            <person name="Martin L.B.B."/>
            <person name="Misra R.C."/>
            <person name="Kikuchi S."/>
            <person name="Rejzek M."/>
            <person name="Martin A.C."/>
            <person name="Harkess A."/>
            <person name="Leebens-Mack J."/>
            <person name="Louveau T."/>
            <person name="Stephenson M.J."/>
            <person name="Osbourn A."/>
        </authorList>
    </citation>
    <scope>NUCLEOTIDE SEQUENCE</scope>
    <source>
        <strain evidence="2">S10</strain>
    </source>
</reference>
<gene>
    <name evidence="2" type="ORF">O6P43_018382</name>
</gene>
<keyword evidence="3" id="KW-1185">Reference proteome</keyword>
<feature type="transmembrane region" description="Helical" evidence="1">
    <location>
        <begin position="34"/>
        <end position="54"/>
    </location>
</feature>
<dbReference type="KEGG" id="qsa:O6P43_018382"/>
<evidence type="ECO:0000313" key="3">
    <source>
        <dbReference type="Proteomes" id="UP001163823"/>
    </source>
</evidence>
<keyword evidence="1" id="KW-0812">Transmembrane</keyword>
<name>A0AAD7LS66_QUISA</name>
<dbReference type="AlphaFoldDB" id="A0AAD7LS66"/>
<proteinExistence type="predicted"/>
<protein>
    <submittedName>
        <fullName evidence="2">DUF594 family protein</fullName>
    </submittedName>
</protein>
<sequence>MLVTIFSSLMITKRRNLVQIFPERLTKLFDVWEIRVAVLLSLTLQCIQILYGGNRKFSTSMKLRIIL</sequence>
<organism evidence="2 3">
    <name type="scientific">Quillaja saponaria</name>
    <name type="common">Soap bark tree</name>
    <dbReference type="NCBI Taxonomy" id="32244"/>
    <lineage>
        <taxon>Eukaryota</taxon>
        <taxon>Viridiplantae</taxon>
        <taxon>Streptophyta</taxon>
        <taxon>Embryophyta</taxon>
        <taxon>Tracheophyta</taxon>
        <taxon>Spermatophyta</taxon>
        <taxon>Magnoliopsida</taxon>
        <taxon>eudicotyledons</taxon>
        <taxon>Gunneridae</taxon>
        <taxon>Pentapetalae</taxon>
        <taxon>rosids</taxon>
        <taxon>fabids</taxon>
        <taxon>Fabales</taxon>
        <taxon>Quillajaceae</taxon>
        <taxon>Quillaja</taxon>
    </lineage>
</organism>
<dbReference type="EMBL" id="JARAOO010000007">
    <property type="protein sequence ID" value="KAJ7963263.1"/>
    <property type="molecule type" value="Genomic_DNA"/>
</dbReference>
<keyword evidence="1" id="KW-1133">Transmembrane helix</keyword>